<reference evidence="2" key="1">
    <citation type="submission" date="2016-11" db="EMBL/GenBank/DDBJ databases">
        <authorList>
            <person name="Varghese N."/>
            <person name="Submissions S."/>
        </authorList>
    </citation>
    <scope>NUCLEOTIDE SEQUENCE [LARGE SCALE GENOMIC DNA]</scope>
    <source>
        <strain evidence="2">DSM 11003</strain>
    </source>
</reference>
<evidence type="ECO:0000313" key="1">
    <source>
        <dbReference type="EMBL" id="SHH20644.1"/>
    </source>
</evidence>
<dbReference type="EMBL" id="FQWY01000042">
    <property type="protein sequence ID" value="SHH20644.1"/>
    <property type="molecule type" value="Genomic_DNA"/>
</dbReference>
<gene>
    <name evidence="1" type="ORF">SAMN02745221_01924</name>
</gene>
<sequence>MEKEITLIFHNRELRSYIEVDLCTTCPRLDGKGCCGYYSPVFYPTDFAYLMQKNPDLLEYLFKIPRITVLDSSLTVNSMIDGDSYRCHFHNPEKGCILDQDLRETICRHFVCPGIAWEEEPELKTWRDFFQRLFDYEIYLNQLIAEELKAKSLSLREPQKRPAFFQELFHIFKRETARLPDFIEDYPRKEKFVLQRTIKFGKEWKL</sequence>
<evidence type="ECO:0000313" key="2">
    <source>
        <dbReference type="Proteomes" id="UP000242329"/>
    </source>
</evidence>
<organism evidence="1 2">
    <name type="scientific">Thermosyntropha lipolytica DSM 11003</name>
    <dbReference type="NCBI Taxonomy" id="1123382"/>
    <lineage>
        <taxon>Bacteria</taxon>
        <taxon>Bacillati</taxon>
        <taxon>Bacillota</taxon>
        <taxon>Clostridia</taxon>
        <taxon>Eubacteriales</taxon>
        <taxon>Syntrophomonadaceae</taxon>
        <taxon>Thermosyntropha</taxon>
    </lineage>
</organism>
<keyword evidence="2" id="KW-1185">Reference proteome</keyword>
<dbReference type="AlphaFoldDB" id="A0A1M5R2Q4"/>
<protein>
    <submittedName>
        <fullName evidence="1">Uncharacterized protein</fullName>
    </submittedName>
</protein>
<accession>A0A1M5R2Q4</accession>
<dbReference type="STRING" id="1123382.SAMN02745221_01924"/>
<dbReference type="RefSeq" id="WP_073093249.1">
    <property type="nucleotide sequence ID" value="NZ_FQWY01000042.1"/>
</dbReference>
<name>A0A1M5R2Q4_9FIRM</name>
<dbReference type="OrthoDB" id="2876964at2"/>
<dbReference type="Proteomes" id="UP000242329">
    <property type="component" value="Unassembled WGS sequence"/>
</dbReference>
<proteinExistence type="predicted"/>